<dbReference type="GO" id="GO:0006384">
    <property type="term" value="P:transcription initiation at RNA polymerase III promoter"/>
    <property type="evidence" value="ECO:0007669"/>
    <property type="project" value="InterPro"/>
</dbReference>
<dbReference type="AlphaFoldDB" id="A0A1F7ZJB5"/>
<organism evidence="3 4">
    <name type="scientific">Aspergillus bombycis</name>
    <dbReference type="NCBI Taxonomy" id="109264"/>
    <lineage>
        <taxon>Eukaryota</taxon>
        <taxon>Fungi</taxon>
        <taxon>Dikarya</taxon>
        <taxon>Ascomycota</taxon>
        <taxon>Pezizomycotina</taxon>
        <taxon>Eurotiomycetes</taxon>
        <taxon>Eurotiomycetidae</taxon>
        <taxon>Eurotiales</taxon>
        <taxon>Aspergillaceae</taxon>
        <taxon>Aspergillus</taxon>
    </lineage>
</organism>
<evidence type="ECO:0000256" key="1">
    <source>
        <dbReference type="SAM" id="MobiDB-lite"/>
    </source>
</evidence>
<dbReference type="RefSeq" id="XP_022383251.1">
    <property type="nucleotide sequence ID" value="XM_022539044.1"/>
</dbReference>
<evidence type="ECO:0000259" key="2">
    <source>
        <dbReference type="Pfam" id="PF09734"/>
    </source>
</evidence>
<evidence type="ECO:0000313" key="4">
    <source>
        <dbReference type="Proteomes" id="UP000179179"/>
    </source>
</evidence>
<sequence length="331" mass="37511">MKSHEGDVDSHQSKVDMSSASFDTQNNEGYSIPGSVKTNLAIGELLSNKGESRNNDGKKVNLCGTEIIFTGITVSMRQKTIPQESGRVKAEYNTHDSLEATVNEIQQLLDRRSVVTVRVLLDWMGSTSLTDLERALPLCGYMFEDGPWKKALIKFGVDPRTGPKFRHYQTVTFEMDFGPIVEQGKHDWAKKGELAFPNLLKADDNIPHVFNGTKFVPDDNTWQICDLHDALLRRIVSTSDIRPEVNHKDGFLWNGTMAKLEVIMRDKLVCIRDGGTPSDEDYVYFLSFPDRYQPPTGRDYFKYGLDFGQQYTQKQAYLRGRIVNRARKSAA</sequence>
<reference evidence="3 4" key="1">
    <citation type="journal article" date="2016" name="Genome Biol. Evol.">
        <title>Draft genome sequence of an aflatoxigenic Aspergillus species, A. bombycis.</title>
        <authorList>
            <person name="Moore G.G."/>
            <person name="Mack B.M."/>
            <person name="Beltz S.B."/>
            <person name="Gilbert M.K."/>
        </authorList>
    </citation>
    <scope>NUCLEOTIDE SEQUENCE [LARGE SCALE GENOMIC DNA]</scope>
    <source>
        <strain evidence="4">NRRL 26010</strain>
    </source>
</reference>
<dbReference type="GO" id="GO:0001003">
    <property type="term" value="F:RNA polymerase III type 2 promoter sequence-specific DNA binding"/>
    <property type="evidence" value="ECO:0007669"/>
    <property type="project" value="TreeGrafter"/>
</dbReference>
<dbReference type="PANTHER" id="PTHR13230:SF5">
    <property type="entry name" value="GENERAL TRANSCRIPTION FACTOR 3C POLYPEPTIDE 5"/>
    <property type="match status" value="1"/>
</dbReference>
<keyword evidence="4" id="KW-1185">Reference proteome</keyword>
<protein>
    <recommendedName>
        <fullName evidence="2">Transcription factor IIIC subunit 5 HTH domain-containing protein</fullName>
    </recommendedName>
</protein>
<dbReference type="InterPro" id="IPR040454">
    <property type="entry name" value="TF_IIIC_Tfc1/Sfc1"/>
</dbReference>
<dbReference type="PANTHER" id="PTHR13230">
    <property type="entry name" value="GENERAL TRANSCRIPTION FACTOR IIIC, POLYPEPTIDE 5"/>
    <property type="match status" value="1"/>
</dbReference>
<feature type="compositionally biased region" description="Basic and acidic residues" evidence="1">
    <location>
        <begin position="1"/>
        <end position="14"/>
    </location>
</feature>
<dbReference type="Pfam" id="PF09734">
    <property type="entry name" value="Tau95"/>
    <property type="match status" value="1"/>
</dbReference>
<dbReference type="GO" id="GO:0001002">
    <property type="term" value="F:RNA polymerase III type 1 promoter sequence-specific DNA binding"/>
    <property type="evidence" value="ECO:0007669"/>
    <property type="project" value="TreeGrafter"/>
</dbReference>
<dbReference type="EMBL" id="LYCR01000196">
    <property type="protein sequence ID" value="OGM39534.1"/>
    <property type="molecule type" value="Genomic_DNA"/>
</dbReference>
<gene>
    <name evidence="3" type="ORF">ABOM_011916</name>
</gene>
<feature type="region of interest" description="Disordered" evidence="1">
    <location>
        <begin position="1"/>
        <end position="30"/>
    </location>
</feature>
<dbReference type="GO" id="GO:0000127">
    <property type="term" value="C:transcription factor TFIIIC complex"/>
    <property type="evidence" value="ECO:0007669"/>
    <property type="project" value="InterPro"/>
</dbReference>
<accession>A0A1F7ZJB5</accession>
<dbReference type="Proteomes" id="UP000179179">
    <property type="component" value="Unassembled WGS sequence"/>
</dbReference>
<evidence type="ECO:0000313" key="3">
    <source>
        <dbReference type="EMBL" id="OGM39534.1"/>
    </source>
</evidence>
<proteinExistence type="predicted"/>
<dbReference type="STRING" id="109264.A0A1F7ZJB5"/>
<dbReference type="InterPro" id="IPR019136">
    <property type="entry name" value="TF_IIIC_su-5_HTH"/>
</dbReference>
<feature type="compositionally biased region" description="Polar residues" evidence="1">
    <location>
        <begin position="15"/>
        <end position="29"/>
    </location>
</feature>
<dbReference type="OrthoDB" id="5598268at2759"/>
<name>A0A1F7ZJB5_9EURO</name>
<comment type="caution">
    <text evidence="3">The sequence shown here is derived from an EMBL/GenBank/DDBJ whole genome shotgun (WGS) entry which is preliminary data.</text>
</comment>
<dbReference type="GeneID" id="34455306"/>
<feature type="domain" description="Transcription factor IIIC subunit 5 HTH" evidence="2">
    <location>
        <begin position="70"/>
        <end position="173"/>
    </location>
</feature>